<name>A0ABQ5NAU3_9CLOT</name>
<keyword evidence="2" id="KW-1185">Reference proteome</keyword>
<dbReference type="EMBL" id="BRXR01000001">
    <property type="protein sequence ID" value="GLC32170.1"/>
    <property type="molecule type" value="Genomic_DNA"/>
</dbReference>
<comment type="caution">
    <text evidence="1">The sequence shown here is derived from an EMBL/GenBank/DDBJ whole genome shotgun (WGS) entry which is preliminary data.</text>
</comment>
<proteinExistence type="predicted"/>
<organism evidence="1 2">
    <name type="scientific">Clostridium omnivorum</name>
    <dbReference type="NCBI Taxonomy" id="1604902"/>
    <lineage>
        <taxon>Bacteria</taxon>
        <taxon>Bacillati</taxon>
        <taxon>Bacillota</taxon>
        <taxon>Clostridia</taxon>
        <taxon>Eubacteriales</taxon>
        <taxon>Clostridiaceae</taxon>
        <taxon>Clostridium</taxon>
    </lineage>
</organism>
<protein>
    <submittedName>
        <fullName evidence="1">Uncharacterized protein</fullName>
    </submittedName>
</protein>
<evidence type="ECO:0000313" key="2">
    <source>
        <dbReference type="Proteomes" id="UP001208567"/>
    </source>
</evidence>
<accession>A0ABQ5NAU3</accession>
<sequence length="70" mass="8411">MFNYYSRIASLAREMEMDGRKEKAEWMRLILKSENRCIFCGCDLKCKLDEEYEDKKYCFVCSTLCEKNSI</sequence>
<dbReference type="RefSeq" id="WP_264851479.1">
    <property type="nucleotide sequence ID" value="NZ_BRXR01000001.1"/>
</dbReference>
<reference evidence="1 2" key="1">
    <citation type="journal article" date="2024" name="Int. J. Syst. Evol. Microbiol.">
        <title>Clostridium omnivorum sp. nov., isolated from anoxic soil under the treatment of reductive soil disinfestation.</title>
        <authorList>
            <person name="Ueki A."/>
            <person name="Tonouchi A."/>
            <person name="Kaku N."/>
            <person name="Honma S."/>
            <person name="Ueki K."/>
        </authorList>
    </citation>
    <scope>NUCLEOTIDE SEQUENCE [LARGE SCALE GENOMIC DNA]</scope>
    <source>
        <strain evidence="1 2">E14</strain>
    </source>
</reference>
<evidence type="ECO:0000313" key="1">
    <source>
        <dbReference type="EMBL" id="GLC32170.1"/>
    </source>
</evidence>
<gene>
    <name evidence="1" type="ORF">bsdE14_35800</name>
</gene>
<dbReference type="Proteomes" id="UP001208567">
    <property type="component" value="Unassembled WGS sequence"/>
</dbReference>